<evidence type="ECO:0000259" key="1">
    <source>
        <dbReference type="PROSITE" id="PS51186"/>
    </source>
</evidence>
<proteinExistence type="predicted"/>
<dbReference type="Pfam" id="PF13302">
    <property type="entry name" value="Acetyltransf_3"/>
    <property type="match status" value="1"/>
</dbReference>
<keyword evidence="2" id="KW-0808">Transferase</keyword>
<dbReference type="SUPFAM" id="SSF55729">
    <property type="entry name" value="Acyl-CoA N-acyltransferases (Nat)"/>
    <property type="match status" value="1"/>
</dbReference>
<reference evidence="2 3" key="1">
    <citation type="submission" date="2024-08" db="EMBL/GenBank/DDBJ databases">
        <authorList>
            <person name="Lu H."/>
        </authorList>
    </citation>
    <scope>NUCLEOTIDE SEQUENCE [LARGE SCALE GENOMIC DNA]</scope>
    <source>
        <strain evidence="2 3">BYS180W</strain>
    </source>
</reference>
<name>A0ABW7FX33_9BURK</name>
<sequence>MSTLHTPRLVLEPMRLEHLDDLDAMNADPEVMRYIKGHGVSREETLAMIERVQQRWAEFGFSWWSFVERDSGRVIGAGCVQHLNRDRNNPLETGWRLRRDRWGLGYASEAARHMAAFAFDTLNAPLLTAVCQPDNLASAHVMQKLGMQEGPRGHFYDMECRYFAMTQAQWRDSVKA</sequence>
<dbReference type="PANTHER" id="PTHR43792:SF1">
    <property type="entry name" value="N-ACETYLTRANSFERASE DOMAIN-CONTAINING PROTEIN"/>
    <property type="match status" value="1"/>
</dbReference>
<feature type="domain" description="N-acetyltransferase" evidence="1">
    <location>
        <begin position="9"/>
        <end position="168"/>
    </location>
</feature>
<evidence type="ECO:0000313" key="3">
    <source>
        <dbReference type="Proteomes" id="UP001606099"/>
    </source>
</evidence>
<dbReference type="InterPro" id="IPR000182">
    <property type="entry name" value="GNAT_dom"/>
</dbReference>
<gene>
    <name evidence="2" type="ORF">ACG0Z6_11535</name>
</gene>
<dbReference type="Proteomes" id="UP001606099">
    <property type="component" value="Unassembled WGS sequence"/>
</dbReference>
<dbReference type="EMBL" id="JBIGHZ010000004">
    <property type="protein sequence ID" value="MFG6448866.1"/>
    <property type="molecule type" value="Genomic_DNA"/>
</dbReference>
<protein>
    <submittedName>
        <fullName evidence="2">GNAT family N-acetyltransferase</fullName>
        <ecNumber evidence="2">2.3.-.-</ecNumber>
    </submittedName>
</protein>
<keyword evidence="3" id="KW-1185">Reference proteome</keyword>
<dbReference type="EC" id="2.3.-.-" evidence="2"/>
<dbReference type="RefSeq" id="WP_394461511.1">
    <property type="nucleotide sequence ID" value="NZ_JBIGHZ010000004.1"/>
</dbReference>
<dbReference type="PANTHER" id="PTHR43792">
    <property type="entry name" value="GNAT FAMILY, PUTATIVE (AFU_ORTHOLOGUE AFUA_3G00765)-RELATED-RELATED"/>
    <property type="match status" value="1"/>
</dbReference>
<dbReference type="GO" id="GO:0016746">
    <property type="term" value="F:acyltransferase activity"/>
    <property type="evidence" value="ECO:0007669"/>
    <property type="project" value="UniProtKB-KW"/>
</dbReference>
<dbReference type="Gene3D" id="3.40.630.30">
    <property type="match status" value="1"/>
</dbReference>
<evidence type="ECO:0000313" key="2">
    <source>
        <dbReference type="EMBL" id="MFG6448866.1"/>
    </source>
</evidence>
<keyword evidence="2" id="KW-0012">Acyltransferase</keyword>
<organism evidence="2 3">
    <name type="scientific">Roseateles rivi</name>
    <dbReference type="NCBI Taxonomy" id="3299028"/>
    <lineage>
        <taxon>Bacteria</taxon>
        <taxon>Pseudomonadati</taxon>
        <taxon>Pseudomonadota</taxon>
        <taxon>Betaproteobacteria</taxon>
        <taxon>Burkholderiales</taxon>
        <taxon>Sphaerotilaceae</taxon>
        <taxon>Roseateles</taxon>
    </lineage>
</organism>
<accession>A0ABW7FX33</accession>
<dbReference type="PROSITE" id="PS51186">
    <property type="entry name" value="GNAT"/>
    <property type="match status" value="1"/>
</dbReference>
<dbReference type="InterPro" id="IPR051531">
    <property type="entry name" value="N-acetyltransferase"/>
</dbReference>
<dbReference type="InterPro" id="IPR016181">
    <property type="entry name" value="Acyl_CoA_acyltransferase"/>
</dbReference>
<comment type="caution">
    <text evidence="2">The sequence shown here is derived from an EMBL/GenBank/DDBJ whole genome shotgun (WGS) entry which is preliminary data.</text>
</comment>